<feature type="domain" description="Leucine rich repeat variant" evidence="1">
    <location>
        <begin position="85"/>
        <end position="138"/>
    </location>
</feature>
<organism evidence="2 3">
    <name type="scientific">Nocardioides humi</name>
    <dbReference type="NCBI Taxonomy" id="449461"/>
    <lineage>
        <taxon>Bacteria</taxon>
        <taxon>Bacillati</taxon>
        <taxon>Actinomycetota</taxon>
        <taxon>Actinomycetes</taxon>
        <taxon>Propionibacteriales</taxon>
        <taxon>Nocardioidaceae</taxon>
        <taxon>Nocardioides</taxon>
    </lineage>
</organism>
<name>A0ABN2BPI4_9ACTN</name>
<protein>
    <recommendedName>
        <fullName evidence="1">Leucine rich repeat variant domain-containing protein</fullName>
    </recommendedName>
</protein>
<gene>
    <name evidence="2" type="ORF">GCM10009788_53950</name>
</gene>
<sequence>MSCMGFLSPQQRAALAASSREDAGGAPLSSFASPPASEGKVQRVRLLAGSADPVIRESAALSYHAPPDVLVALAADQQVGVRRCVARNEHTPAGLLVRLAADADATVRGWVAAHPAVPDGLLTVLASDPDPTVRAVVAWAEGWERGGDLVANQLQ</sequence>
<evidence type="ECO:0000313" key="3">
    <source>
        <dbReference type="Proteomes" id="UP001500842"/>
    </source>
</evidence>
<dbReference type="InterPro" id="IPR057893">
    <property type="entry name" value="LRV_2"/>
</dbReference>
<dbReference type="Gene3D" id="1.25.10.10">
    <property type="entry name" value="Leucine-rich Repeat Variant"/>
    <property type="match status" value="1"/>
</dbReference>
<reference evidence="2 3" key="1">
    <citation type="journal article" date="2019" name="Int. J. Syst. Evol. Microbiol.">
        <title>The Global Catalogue of Microorganisms (GCM) 10K type strain sequencing project: providing services to taxonomists for standard genome sequencing and annotation.</title>
        <authorList>
            <consortium name="The Broad Institute Genomics Platform"/>
            <consortium name="The Broad Institute Genome Sequencing Center for Infectious Disease"/>
            <person name="Wu L."/>
            <person name="Ma J."/>
        </authorList>
    </citation>
    <scope>NUCLEOTIDE SEQUENCE [LARGE SCALE GENOMIC DNA]</scope>
    <source>
        <strain evidence="2 3">JCM 14942</strain>
    </source>
</reference>
<keyword evidence="3" id="KW-1185">Reference proteome</keyword>
<comment type="caution">
    <text evidence="2">The sequence shown here is derived from an EMBL/GenBank/DDBJ whole genome shotgun (WGS) entry which is preliminary data.</text>
</comment>
<dbReference type="InterPro" id="IPR011989">
    <property type="entry name" value="ARM-like"/>
</dbReference>
<accession>A0ABN2BPI4</accession>
<evidence type="ECO:0000313" key="2">
    <source>
        <dbReference type="EMBL" id="GAA1544689.1"/>
    </source>
</evidence>
<dbReference type="InterPro" id="IPR016024">
    <property type="entry name" value="ARM-type_fold"/>
</dbReference>
<dbReference type="Proteomes" id="UP001500842">
    <property type="component" value="Unassembled WGS sequence"/>
</dbReference>
<dbReference type="EMBL" id="BAAAOR010000040">
    <property type="protein sequence ID" value="GAA1544689.1"/>
    <property type="molecule type" value="Genomic_DNA"/>
</dbReference>
<dbReference type="Pfam" id="PF25591">
    <property type="entry name" value="LRV_2"/>
    <property type="match status" value="1"/>
</dbReference>
<dbReference type="SUPFAM" id="SSF48371">
    <property type="entry name" value="ARM repeat"/>
    <property type="match status" value="1"/>
</dbReference>
<proteinExistence type="predicted"/>
<evidence type="ECO:0000259" key="1">
    <source>
        <dbReference type="Pfam" id="PF25591"/>
    </source>
</evidence>